<organism evidence="3 4">
    <name type="scientific">Chryseobacterium suipulveris</name>
    <dbReference type="NCBI Taxonomy" id="2929800"/>
    <lineage>
        <taxon>Bacteria</taxon>
        <taxon>Pseudomonadati</taxon>
        <taxon>Bacteroidota</taxon>
        <taxon>Flavobacteriia</taxon>
        <taxon>Flavobacteriales</taxon>
        <taxon>Weeksellaceae</taxon>
        <taxon>Chryseobacterium group</taxon>
        <taxon>Chryseobacterium</taxon>
    </lineage>
</organism>
<feature type="coiled-coil region" evidence="1">
    <location>
        <begin position="231"/>
        <end position="262"/>
    </location>
</feature>
<evidence type="ECO:0000313" key="3">
    <source>
        <dbReference type="EMBL" id="UOE42200.1"/>
    </source>
</evidence>
<dbReference type="RefSeq" id="WP_243551150.1">
    <property type="nucleotide sequence ID" value="NZ_CP094532.1"/>
</dbReference>
<keyword evidence="4" id="KW-1185">Reference proteome</keyword>
<reference evidence="3 4" key="1">
    <citation type="submission" date="2022-03" db="EMBL/GenBank/DDBJ databases">
        <title>Chryseobacterium sp. isolated from particulate matters in swine house.</title>
        <authorList>
            <person name="Won M."/>
            <person name="Kim S.-J."/>
            <person name="Kwon S.-W."/>
        </authorList>
    </citation>
    <scope>NUCLEOTIDE SEQUENCE [LARGE SCALE GENOMIC DNA]</scope>
    <source>
        <strain evidence="3 4">SC2-2</strain>
    </source>
</reference>
<accession>A0ABY4BSM6</accession>
<name>A0ABY4BSM6_9FLAO</name>
<protein>
    <recommendedName>
        <fullName evidence="5">HEAT repeat domain-containing protein</fullName>
    </recommendedName>
</protein>
<evidence type="ECO:0008006" key="5">
    <source>
        <dbReference type="Google" id="ProtNLM"/>
    </source>
</evidence>
<evidence type="ECO:0000313" key="4">
    <source>
        <dbReference type="Proteomes" id="UP000831460"/>
    </source>
</evidence>
<evidence type="ECO:0000256" key="1">
    <source>
        <dbReference type="SAM" id="Coils"/>
    </source>
</evidence>
<keyword evidence="1" id="KW-0175">Coiled coil</keyword>
<dbReference type="Proteomes" id="UP000831460">
    <property type="component" value="Chromosome"/>
</dbReference>
<dbReference type="EMBL" id="CP094532">
    <property type="protein sequence ID" value="UOE42200.1"/>
    <property type="molecule type" value="Genomic_DNA"/>
</dbReference>
<evidence type="ECO:0000313" key="2">
    <source>
        <dbReference type="EMBL" id="UOE42182.1"/>
    </source>
</evidence>
<proteinExistence type="predicted"/>
<dbReference type="EMBL" id="CP094532">
    <property type="protein sequence ID" value="UOE42182.1"/>
    <property type="molecule type" value="Genomic_DNA"/>
</dbReference>
<sequence length="432" mass="51091">MNDTTNIKRQFFDSLKRGTGEAYILLKENRNIDFSDLIIKGAIKNYSYDNQSEGSRADYIYRLIKNSKQKDKIIKSVLTKLVSEKNDYYGLDQMCDLAVKFYKAGHLEAKTALYNRFEKNSLEDYEFCGQDQLMEIDGINGILKVAEIVGKTLFENPDDYEESWRIDYFQKRHKSIDIYAELKKASNKSEYIKAYYDSIIKNKWTLPRRRKIKRFTYELIKESIENKRYGFLSSKRNNELTENEVEKLANEFLAEKDNIKKERYLRFFSSRKFPFDYKPIFLIASGKNPKKTRMVEYAVESLKHFSAKEIRQLALEKLNTEKNPCDYLDLLVSNYQKGDYKLLTEIASRSDDYEFIHSIVFGFIDIYEANATKECKEPLETIYNKMNCGLHRKDIVKILLDNKVLSDKIFAELEFDSDDSVRKLYRQNKNSR</sequence>
<gene>
    <name evidence="2" type="ORF">MTP09_05975</name>
    <name evidence="3" type="ORF">MTP09_06065</name>
</gene>